<dbReference type="RefSeq" id="WP_168908597.1">
    <property type="nucleotide sequence ID" value="NZ_CP051428.1"/>
</dbReference>
<reference evidence="1 2" key="1">
    <citation type="submission" date="2020-04" db="EMBL/GenBank/DDBJ databases">
        <title>Novel Paenibacillus strain UniB2 isolated from commercial digestive syrup.</title>
        <authorList>
            <person name="Thorat V."/>
            <person name="Kirdat K."/>
            <person name="Tiwarekar B."/>
            <person name="Yadav A."/>
        </authorList>
    </citation>
    <scope>NUCLEOTIDE SEQUENCE [LARGE SCALE GENOMIC DNA]</scope>
    <source>
        <strain evidence="1 2">UniB2</strain>
    </source>
</reference>
<sequence length="195" mass="20920">MKEAIITDLDGLLADVALVDDSETGYSPIYETVAEGGDLELIGYRVAVPVPAGLYRPRFDREAYDEHQEALSQYAAAVSAWEVLPVDERGELPELPDAPAYWVEGLTQEEIDALQPGPPEPSPAQRIEQLEVESTSTMLAVAEVYEEQAASAAAQEQQTVETMLGLAEAYGVIMQQAELIAELAARVAALEGGGS</sequence>
<protein>
    <recommendedName>
        <fullName evidence="3">Bacteriophage SP-beta YorD domain-containing protein</fullName>
    </recommendedName>
</protein>
<evidence type="ECO:0008006" key="3">
    <source>
        <dbReference type="Google" id="ProtNLM"/>
    </source>
</evidence>
<dbReference type="KEGG" id="palr:HGI30_16690"/>
<evidence type="ECO:0000313" key="1">
    <source>
        <dbReference type="EMBL" id="QJC53048.1"/>
    </source>
</evidence>
<accession>A0A6H2H121</accession>
<name>A0A6H2H121_9BACL</name>
<keyword evidence="2" id="KW-1185">Reference proteome</keyword>
<evidence type="ECO:0000313" key="2">
    <source>
        <dbReference type="Proteomes" id="UP000502136"/>
    </source>
</evidence>
<dbReference type="AlphaFoldDB" id="A0A6H2H121"/>
<proteinExistence type="predicted"/>
<gene>
    <name evidence="1" type="ORF">HGI30_16690</name>
</gene>
<dbReference type="Proteomes" id="UP000502136">
    <property type="component" value="Chromosome"/>
</dbReference>
<dbReference type="EMBL" id="CP051428">
    <property type="protein sequence ID" value="QJC53048.1"/>
    <property type="molecule type" value="Genomic_DNA"/>
</dbReference>
<organism evidence="1 2">
    <name type="scientific">Paenibacillus albicereus</name>
    <dbReference type="NCBI Taxonomy" id="2726185"/>
    <lineage>
        <taxon>Bacteria</taxon>
        <taxon>Bacillati</taxon>
        <taxon>Bacillota</taxon>
        <taxon>Bacilli</taxon>
        <taxon>Bacillales</taxon>
        <taxon>Paenibacillaceae</taxon>
        <taxon>Paenibacillus</taxon>
    </lineage>
</organism>